<organism evidence="1 2">
    <name type="scientific">Hoeflea poritis</name>
    <dbReference type="NCBI Taxonomy" id="2993659"/>
    <lineage>
        <taxon>Bacteria</taxon>
        <taxon>Pseudomonadati</taxon>
        <taxon>Pseudomonadota</taxon>
        <taxon>Alphaproteobacteria</taxon>
        <taxon>Hyphomicrobiales</taxon>
        <taxon>Rhizobiaceae</taxon>
        <taxon>Hoeflea</taxon>
    </lineage>
</organism>
<proteinExistence type="predicted"/>
<comment type="caution">
    <text evidence="1">The sequence shown here is derived from an EMBL/GenBank/DDBJ whole genome shotgun (WGS) entry which is preliminary data.</text>
</comment>
<sequence length="179" mass="20173">MVEIRPATLRDVSFIAANMRECDRDEIFCQVAPGTRPAEIAAFCIGRGQSWTAFLNGLPSGAFGFSEISDGVLNGWAFGRPGFERCIPSVTRFVFREVVPGWFEAGIRRIEVRTIENHESAHRWLEAAGAKRCCTLEDWGRGGERFYLYAWICRKVPDHVIQRWLSATPDSSSALTRTK</sequence>
<evidence type="ECO:0000313" key="1">
    <source>
        <dbReference type="EMBL" id="MDA4844009.1"/>
    </source>
</evidence>
<evidence type="ECO:0008006" key="3">
    <source>
        <dbReference type="Google" id="ProtNLM"/>
    </source>
</evidence>
<dbReference type="SUPFAM" id="SSF55729">
    <property type="entry name" value="Acyl-CoA N-acyltransferases (Nat)"/>
    <property type="match status" value="1"/>
</dbReference>
<protein>
    <recommendedName>
        <fullName evidence="3">N-acetyltransferase domain-containing protein</fullName>
    </recommendedName>
</protein>
<keyword evidence="2" id="KW-1185">Reference proteome</keyword>
<dbReference type="RefSeq" id="WP_271087529.1">
    <property type="nucleotide sequence ID" value="NZ_JAPJZH010000001.1"/>
</dbReference>
<gene>
    <name evidence="1" type="ORF">OOZ53_01550</name>
</gene>
<name>A0ABT4VH33_9HYPH</name>
<evidence type="ECO:0000313" key="2">
    <source>
        <dbReference type="Proteomes" id="UP001148313"/>
    </source>
</evidence>
<accession>A0ABT4VH33</accession>
<reference evidence="1" key="1">
    <citation type="submission" date="2022-11" db="EMBL/GenBank/DDBJ databases">
        <title>Hoeflea poritis sp. nov., isolated from scleractinian coral Porites lutea.</title>
        <authorList>
            <person name="Zhang G."/>
            <person name="Wei Q."/>
            <person name="Cai L."/>
        </authorList>
    </citation>
    <scope>NUCLEOTIDE SEQUENCE</scope>
    <source>
        <strain evidence="1">E7-10</strain>
    </source>
</reference>
<dbReference type="InterPro" id="IPR016181">
    <property type="entry name" value="Acyl_CoA_acyltransferase"/>
</dbReference>
<dbReference type="Gene3D" id="3.40.630.30">
    <property type="match status" value="1"/>
</dbReference>
<dbReference type="Proteomes" id="UP001148313">
    <property type="component" value="Unassembled WGS sequence"/>
</dbReference>
<dbReference type="EMBL" id="JAPJZH010000001">
    <property type="protein sequence ID" value="MDA4844009.1"/>
    <property type="molecule type" value="Genomic_DNA"/>
</dbReference>